<feature type="domain" description="RPAP1 C-terminal" evidence="1">
    <location>
        <begin position="158"/>
        <end position="194"/>
    </location>
</feature>
<reference evidence="3 4" key="1">
    <citation type="submission" date="2016-07" db="EMBL/GenBank/DDBJ databases">
        <title>Pervasive Adenine N6-methylation of Active Genes in Fungi.</title>
        <authorList>
            <consortium name="DOE Joint Genome Institute"/>
            <person name="Mondo S.J."/>
            <person name="Dannebaum R.O."/>
            <person name="Kuo R.C."/>
            <person name="Labutti K."/>
            <person name="Haridas S."/>
            <person name="Kuo A."/>
            <person name="Salamov A."/>
            <person name="Ahrendt S.R."/>
            <person name="Lipzen A."/>
            <person name="Sullivan W."/>
            <person name="Andreopoulos W.B."/>
            <person name="Clum A."/>
            <person name="Lindquist E."/>
            <person name="Daum C."/>
            <person name="Ramamoorthy G.K."/>
            <person name="Gryganskyi A."/>
            <person name="Culley D."/>
            <person name="Magnuson J.K."/>
            <person name="James T.Y."/>
            <person name="O'Malley M.A."/>
            <person name="Stajich J.E."/>
            <person name="Spatafora J.W."/>
            <person name="Visel A."/>
            <person name="Grigoriev I.V."/>
        </authorList>
    </citation>
    <scope>NUCLEOTIDE SEQUENCE [LARGE SCALE GENOMIC DNA]</scope>
    <source>
        <strain evidence="3 4">JEL800</strain>
    </source>
</reference>
<dbReference type="PANTHER" id="PTHR21483">
    <property type="entry name" value="RNA POLYMERASE II-ASSOCIATED PROTEIN 1"/>
    <property type="match status" value="1"/>
</dbReference>
<dbReference type="GO" id="GO:0006366">
    <property type="term" value="P:transcription by RNA polymerase II"/>
    <property type="evidence" value="ECO:0007669"/>
    <property type="project" value="InterPro"/>
</dbReference>
<proteinExistence type="predicted"/>
<dbReference type="OrthoDB" id="348201at2759"/>
<dbReference type="Proteomes" id="UP000193642">
    <property type="component" value="Unassembled WGS sequence"/>
</dbReference>
<dbReference type="AlphaFoldDB" id="A0A1Y2CBN3"/>
<feature type="non-terminal residue" evidence="3">
    <location>
        <position position="1"/>
    </location>
</feature>
<dbReference type="STRING" id="329046.A0A1Y2CBN3"/>
<comment type="caution">
    <text evidence="3">The sequence shown here is derived from an EMBL/GenBank/DDBJ whole genome shotgun (WGS) entry which is preliminary data.</text>
</comment>
<sequence>VLVRISLAQRKEATASGEVIERNPSVMAPPSSSHQIHEKGFPSVAPIPTSAQSQILATFSSDTIEKFKALRAKKAEKAAVQTVPSAWKAWMSEYQSEKKVSFKKEEEDEPFMDDEMDQRAAISSAFEKPFTPPASESSKLEWMTPLPSNSASTSESIELRFSLTGEIIPVDEDLPVHLGLHHHGDEPSRAGLSILHDQQFFPTFHLHSNSDFYLNRFIQGLYTPADAHVVSESIRAYMVLIHIRAAIDDASVKVGGEKDDLVETLYRFTKHGHVAFEMNQKNLTQIVSKWTGVSRKLSGSGQYVEGMTNEEVSGLVISDVVPSLSETHLFERIHHLIVTKKLNWTDAELVLRILGKMAQHSTKVALAIASTPGLLSSIRANYLSISSWPNVNHARLLFAGLALRLMQTILQANLRNAAIAQILEAASMVMRFLSMKPSVPTGSDEAKTLALYETLQAESFRLLGLLFEYGSSTHLFFDMRNEFVRIALELRRSQTVSVACLSFWKMIGSATKLARNGVDGVTSETISPLVFIGIEFYNWILQDQSSTDNSKVVLLASLMDIFSEYVGLLVENSPASAAFFTKLNLSGPALSLRTVQRALTTLSTTASSEGGQSRFLFGTPLANIANLTNAIRCTIYTNIIESALVFDSKRSIKTVNDSCFEILALLLSTPQIRNDWSLLYARGETDLRATILLKLCTPIQSRIASISDQDTILIKSIMEFIRTCLPSDADIFSPIFETLQFYPGFGASIPPALQILEQELSLGNRISKESLTLSFTSDTLPAKPDWMFLPLTYNVEDEADALALVSTTLQFILKVERIAREPKDFDALKLVSLMRVYLLPAVDGQEIYTLGDVSSCIDSLLTMYTSLRAVIPDLESALGGNTVFYKMYQELVAQFLSTSFNDATFTKVVAIPLAMAYPYDFRVLFWSELNSSGGMARALTLQCKDAPFGVDAYVSVSETSEVVIDMYLEALVKGLAPGFFRDVAVLQVGAFLFGKKDWSSGFSRKVAEVVKKLGSGLVKELCSSDVEKRQIWDRYVQSS</sequence>
<evidence type="ECO:0000313" key="4">
    <source>
        <dbReference type="Proteomes" id="UP000193642"/>
    </source>
</evidence>
<dbReference type="PANTHER" id="PTHR21483:SF18">
    <property type="entry name" value="RNA POLYMERASE II-ASSOCIATED PROTEIN 1"/>
    <property type="match status" value="1"/>
</dbReference>
<feature type="domain" description="RPAP1/MINIYO-like TPR repeats" evidence="2">
    <location>
        <begin position="797"/>
        <end position="974"/>
    </location>
</feature>
<dbReference type="InterPro" id="IPR013929">
    <property type="entry name" value="RPAP1_C"/>
</dbReference>
<dbReference type="Pfam" id="PF25766">
    <property type="entry name" value="TPR_RPAP1"/>
    <property type="match status" value="1"/>
</dbReference>
<dbReference type="InterPro" id="IPR057989">
    <property type="entry name" value="TPR_RPAP1/MINIYO-like"/>
</dbReference>
<keyword evidence="4" id="KW-1185">Reference proteome</keyword>
<dbReference type="Pfam" id="PF08620">
    <property type="entry name" value="RPAP1_C"/>
    <property type="match status" value="1"/>
</dbReference>
<evidence type="ECO:0000313" key="3">
    <source>
        <dbReference type="EMBL" id="ORY44443.1"/>
    </source>
</evidence>
<organism evidence="3 4">
    <name type="scientific">Rhizoclosmatium globosum</name>
    <dbReference type="NCBI Taxonomy" id="329046"/>
    <lineage>
        <taxon>Eukaryota</taxon>
        <taxon>Fungi</taxon>
        <taxon>Fungi incertae sedis</taxon>
        <taxon>Chytridiomycota</taxon>
        <taxon>Chytridiomycota incertae sedis</taxon>
        <taxon>Chytridiomycetes</taxon>
        <taxon>Chytridiales</taxon>
        <taxon>Chytriomycetaceae</taxon>
        <taxon>Rhizoclosmatium</taxon>
    </lineage>
</organism>
<dbReference type="InterPro" id="IPR039913">
    <property type="entry name" value="RPAP1/Rba50"/>
</dbReference>
<dbReference type="EMBL" id="MCGO01000022">
    <property type="protein sequence ID" value="ORY44443.1"/>
    <property type="molecule type" value="Genomic_DNA"/>
</dbReference>
<gene>
    <name evidence="3" type="ORF">BCR33DRAFT_716969</name>
</gene>
<protein>
    <submittedName>
        <fullName evidence="3">Uncharacterized protein</fullName>
    </submittedName>
</protein>
<name>A0A1Y2CBN3_9FUNG</name>
<evidence type="ECO:0000259" key="2">
    <source>
        <dbReference type="Pfam" id="PF25766"/>
    </source>
</evidence>
<evidence type="ECO:0000259" key="1">
    <source>
        <dbReference type="Pfam" id="PF08620"/>
    </source>
</evidence>
<accession>A0A1Y2CBN3</accession>